<dbReference type="EMBL" id="JBBWWR010000020">
    <property type="protein sequence ID" value="KAK8939920.1"/>
    <property type="molecule type" value="Genomic_DNA"/>
</dbReference>
<protein>
    <recommendedName>
        <fullName evidence="2">RING-type E3 ubiquitin transferase</fullName>
        <ecNumber evidence="2">2.3.2.27</ecNumber>
    </recommendedName>
</protein>
<dbReference type="InterPro" id="IPR045191">
    <property type="entry name" value="MBR1/2-like"/>
</dbReference>
<evidence type="ECO:0000256" key="4">
    <source>
        <dbReference type="ARBA" id="ARBA00022723"/>
    </source>
</evidence>
<accession>A0ABR2LG07</accession>
<evidence type="ECO:0000256" key="8">
    <source>
        <dbReference type="PROSITE-ProRule" id="PRU00175"/>
    </source>
</evidence>
<dbReference type="Proteomes" id="UP001412067">
    <property type="component" value="Unassembled WGS sequence"/>
</dbReference>
<gene>
    <name evidence="11" type="ORF">KSP40_PGU018833</name>
</gene>
<keyword evidence="12" id="KW-1185">Reference proteome</keyword>
<keyword evidence="5 8" id="KW-0863">Zinc-finger</keyword>
<dbReference type="Pfam" id="PF13639">
    <property type="entry name" value="zf-RING_2"/>
    <property type="match status" value="1"/>
</dbReference>
<dbReference type="PROSITE" id="PS50089">
    <property type="entry name" value="ZF_RING_2"/>
    <property type="match status" value="1"/>
</dbReference>
<reference evidence="11 12" key="1">
    <citation type="journal article" date="2022" name="Nat. Plants">
        <title>Genomes of leafy and leafless Platanthera orchids illuminate the evolution of mycoheterotrophy.</title>
        <authorList>
            <person name="Li M.H."/>
            <person name="Liu K.W."/>
            <person name="Li Z."/>
            <person name="Lu H.C."/>
            <person name="Ye Q.L."/>
            <person name="Zhang D."/>
            <person name="Wang J.Y."/>
            <person name="Li Y.F."/>
            <person name="Zhong Z.M."/>
            <person name="Liu X."/>
            <person name="Yu X."/>
            <person name="Liu D.K."/>
            <person name="Tu X.D."/>
            <person name="Liu B."/>
            <person name="Hao Y."/>
            <person name="Liao X.Y."/>
            <person name="Jiang Y.T."/>
            <person name="Sun W.H."/>
            <person name="Chen J."/>
            <person name="Chen Y.Q."/>
            <person name="Ai Y."/>
            <person name="Zhai J.W."/>
            <person name="Wu S.S."/>
            <person name="Zhou Z."/>
            <person name="Hsiao Y.Y."/>
            <person name="Wu W.L."/>
            <person name="Chen Y.Y."/>
            <person name="Lin Y.F."/>
            <person name="Hsu J.L."/>
            <person name="Li C.Y."/>
            <person name="Wang Z.W."/>
            <person name="Zhao X."/>
            <person name="Zhong W.Y."/>
            <person name="Ma X.K."/>
            <person name="Ma L."/>
            <person name="Huang J."/>
            <person name="Chen G.Z."/>
            <person name="Huang M.Z."/>
            <person name="Huang L."/>
            <person name="Peng D.H."/>
            <person name="Luo Y.B."/>
            <person name="Zou S.Q."/>
            <person name="Chen S.P."/>
            <person name="Lan S."/>
            <person name="Tsai W.C."/>
            <person name="Van de Peer Y."/>
            <person name="Liu Z.J."/>
        </authorList>
    </citation>
    <scope>NUCLEOTIDE SEQUENCE [LARGE SCALE GENOMIC DNA]</scope>
    <source>
        <strain evidence="11">Lor288</strain>
    </source>
</reference>
<dbReference type="PANTHER" id="PTHR22937">
    <property type="entry name" value="E3 UBIQUITIN-PROTEIN LIGASE RNF165"/>
    <property type="match status" value="1"/>
</dbReference>
<dbReference type="PANTHER" id="PTHR22937:SF65">
    <property type="entry name" value="E3 UBIQUITIN-PROTEIN LIGASE ARK2C"/>
    <property type="match status" value="1"/>
</dbReference>
<dbReference type="EC" id="2.3.2.27" evidence="2"/>
<evidence type="ECO:0000313" key="12">
    <source>
        <dbReference type="Proteomes" id="UP001412067"/>
    </source>
</evidence>
<name>A0ABR2LG07_9ASPA</name>
<sequence>MVPPTQKTVFNHNKRLPNLHSANSRTFHEQYCYPLSAVGSSQSLPAPSQNAPYCYYQPAYWNGANSVYPRAENGRVAFKRKPTTAHPVYQNNHGYSPAWSSTTFPDTRNNLQLNSNLQRNVRSRHDSSFHPSEWQSSSSNPPHQLYSSMNNFWGHLLPHGTHAQWIHPIGTGFSSYVMNQSLTRNVVAGGSTRNLGDIQSSLSPTSHVSLSRKAVAGPSRCSYRQIPLRNSSGYPNMHVPTAAFDNSAPFGVGSVALPRNPRALNFNGGLQIYDEAGPSFNKENVSDVINAPTYFDPVDSFDEYRNMRLDIDDMSYEELLELEETIGNVNTGLSEDHIPSCLTEEYKGGDNLGTLKCRHAYHLSCIKDWLRIKNKCPICKTSALDDEDDDGDDDEEDMLNNN</sequence>
<evidence type="ECO:0000256" key="5">
    <source>
        <dbReference type="ARBA" id="ARBA00022771"/>
    </source>
</evidence>
<proteinExistence type="predicted"/>
<evidence type="ECO:0000256" key="9">
    <source>
        <dbReference type="SAM" id="MobiDB-lite"/>
    </source>
</evidence>
<dbReference type="InterPro" id="IPR001841">
    <property type="entry name" value="Znf_RING"/>
</dbReference>
<feature type="region of interest" description="Disordered" evidence="9">
    <location>
        <begin position="120"/>
        <end position="141"/>
    </location>
</feature>
<keyword evidence="6" id="KW-0833">Ubl conjugation pathway</keyword>
<dbReference type="InterPro" id="IPR013083">
    <property type="entry name" value="Znf_RING/FYVE/PHD"/>
</dbReference>
<feature type="compositionally biased region" description="Polar residues" evidence="9">
    <location>
        <begin position="129"/>
        <end position="141"/>
    </location>
</feature>
<keyword evidence="3" id="KW-0808">Transferase</keyword>
<evidence type="ECO:0000256" key="1">
    <source>
        <dbReference type="ARBA" id="ARBA00000900"/>
    </source>
</evidence>
<evidence type="ECO:0000256" key="6">
    <source>
        <dbReference type="ARBA" id="ARBA00022786"/>
    </source>
</evidence>
<feature type="domain" description="RING-type" evidence="10">
    <location>
        <begin position="341"/>
        <end position="380"/>
    </location>
</feature>
<dbReference type="Gene3D" id="3.30.40.10">
    <property type="entry name" value="Zinc/RING finger domain, C3HC4 (zinc finger)"/>
    <property type="match status" value="1"/>
</dbReference>
<keyword evidence="7" id="KW-0862">Zinc</keyword>
<evidence type="ECO:0000313" key="11">
    <source>
        <dbReference type="EMBL" id="KAK8939920.1"/>
    </source>
</evidence>
<evidence type="ECO:0000256" key="2">
    <source>
        <dbReference type="ARBA" id="ARBA00012483"/>
    </source>
</evidence>
<comment type="caution">
    <text evidence="11">The sequence shown here is derived from an EMBL/GenBank/DDBJ whole genome shotgun (WGS) entry which is preliminary data.</text>
</comment>
<dbReference type="SUPFAM" id="SSF57850">
    <property type="entry name" value="RING/U-box"/>
    <property type="match status" value="1"/>
</dbReference>
<keyword evidence="4" id="KW-0479">Metal-binding</keyword>
<organism evidence="11 12">
    <name type="scientific">Platanthera guangdongensis</name>
    <dbReference type="NCBI Taxonomy" id="2320717"/>
    <lineage>
        <taxon>Eukaryota</taxon>
        <taxon>Viridiplantae</taxon>
        <taxon>Streptophyta</taxon>
        <taxon>Embryophyta</taxon>
        <taxon>Tracheophyta</taxon>
        <taxon>Spermatophyta</taxon>
        <taxon>Magnoliopsida</taxon>
        <taxon>Liliopsida</taxon>
        <taxon>Asparagales</taxon>
        <taxon>Orchidaceae</taxon>
        <taxon>Orchidoideae</taxon>
        <taxon>Orchideae</taxon>
        <taxon>Orchidinae</taxon>
        <taxon>Platanthera</taxon>
    </lineage>
</organism>
<evidence type="ECO:0000256" key="7">
    <source>
        <dbReference type="ARBA" id="ARBA00022833"/>
    </source>
</evidence>
<evidence type="ECO:0000256" key="3">
    <source>
        <dbReference type="ARBA" id="ARBA00022679"/>
    </source>
</evidence>
<evidence type="ECO:0000259" key="10">
    <source>
        <dbReference type="PROSITE" id="PS50089"/>
    </source>
</evidence>
<comment type="catalytic activity">
    <reaction evidence="1">
        <text>S-ubiquitinyl-[E2 ubiquitin-conjugating enzyme]-L-cysteine + [acceptor protein]-L-lysine = [E2 ubiquitin-conjugating enzyme]-L-cysteine + N(6)-ubiquitinyl-[acceptor protein]-L-lysine.</text>
        <dbReference type="EC" id="2.3.2.27"/>
    </reaction>
</comment>